<keyword evidence="7" id="KW-1133">Transmembrane helix</keyword>
<dbReference type="InterPro" id="IPR029044">
    <property type="entry name" value="Nucleotide-diphossugar_trans"/>
</dbReference>
<dbReference type="PANTHER" id="PTHR31392:SF1">
    <property type="entry name" value="ALPHA-1,3-MANNOSYLTRANSFERASE MNN1-RELATED"/>
    <property type="match status" value="1"/>
</dbReference>
<keyword evidence="11" id="KW-1185">Reference proteome</keyword>
<name>A0AAV5RZE1_MAUHU</name>
<dbReference type="GO" id="GO:0006493">
    <property type="term" value="P:protein O-linked glycosylation"/>
    <property type="evidence" value="ECO:0007669"/>
    <property type="project" value="TreeGrafter"/>
</dbReference>
<keyword evidence="5" id="KW-0812">Transmembrane</keyword>
<proteinExistence type="inferred from homology"/>
<dbReference type="GO" id="GO:0005794">
    <property type="term" value="C:Golgi apparatus"/>
    <property type="evidence" value="ECO:0007669"/>
    <property type="project" value="TreeGrafter"/>
</dbReference>
<organism evidence="10 11">
    <name type="scientific">Maudiozyma humilis</name>
    <name type="common">Sour dough yeast</name>
    <name type="synonym">Kazachstania humilis</name>
    <dbReference type="NCBI Taxonomy" id="51915"/>
    <lineage>
        <taxon>Eukaryota</taxon>
        <taxon>Fungi</taxon>
        <taxon>Dikarya</taxon>
        <taxon>Ascomycota</taxon>
        <taxon>Saccharomycotina</taxon>
        <taxon>Saccharomycetes</taxon>
        <taxon>Saccharomycetales</taxon>
        <taxon>Saccharomycetaceae</taxon>
        <taxon>Maudiozyma</taxon>
    </lineage>
</organism>
<sequence length="669" mass="76582">MGYRLIKSQEWLMRRQVRVAMRFRKLAICVLLIIGVCAFTYFPFWDKKLSQPQVAPQGPTQHSTPAESRWTGPGGFFNGTYIPPEESSVLLNHTRQTNENSLFYSVEKADTLFEQCKGLVNRMMETVEDWEPEDVDTSVRLTQTIERLRAYDRCFIRGDISLSEVLNADHSALSTLTHQLFPYMHVRYSKERPSMVTVYDFVSDTSEDILFHRTSGNVFLEWLQAGRGRGIVTTMAVDEVDYFQRLLRVLVKLKNRLPIQIIVTNTSDMVELRAQLKDVVRDSGQVVQILDASEVLNEPFVQRNVRGFLNKWIATMFNTFAEFIFIDADVVPFKQLNEFFADKAYRNQGLLVFRDRDIGHVKLESRCRTALYNLEPSERETELLGTHWEFNLSSTVARSSDFHLSKLAQNKKQHSANNDITRRGTEQEVYDMFFNQLMLHQVDSGLVVMRKDRTTYGSLLIAFQLNMAEELDECVHGDKEYFWLGPLVAGSSYAIDANRPGAVGATYTEVISSDTRGSESLKGTDKTRTGICSTQIGHYSTRGELLWLNGGAKICKNPNAAENDFRVYTDFMTERYNNVDNLAEIYNSPLVIDGVVVPAYNSTETGWMQTRECAQFRFCAYVDSSTDSVSRDDRNKDRSPALGSVIKFTQKQTEYYNELATIWAEDTDV</sequence>
<protein>
    <recommendedName>
        <fullName evidence="12">Alpha-1,3-mannosyltransferase</fullName>
    </recommendedName>
</protein>
<evidence type="ECO:0008006" key="12">
    <source>
        <dbReference type="Google" id="ProtNLM"/>
    </source>
</evidence>
<dbReference type="Pfam" id="PF11051">
    <property type="entry name" value="Mannosyl_trans3"/>
    <property type="match status" value="1"/>
</dbReference>
<keyword evidence="3" id="KW-0328">Glycosyltransferase</keyword>
<evidence type="ECO:0000256" key="1">
    <source>
        <dbReference type="ARBA" id="ARBA00004606"/>
    </source>
</evidence>
<evidence type="ECO:0000313" key="11">
    <source>
        <dbReference type="Proteomes" id="UP001377567"/>
    </source>
</evidence>
<evidence type="ECO:0000256" key="9">
    <source>
        <dbReference type="ARBA" id="ARBA00023180"/>
    </source>
</evidence>
<dbReference type="PANTHER" id="PTHR31392">
    <property type="entry name" value="ALPHA-1,3-MANNOSYLTRANSFERASE MNN1-RELATED"/>
    <property type="match status" value="1"/>
</dbReference>
<keyword evidence="9" id="KW-0325">Glycoprotein</keyword>
<dbReference type="EMBL" id="BTGD01000006">
    <property type="protein sequence ID" value="GMM55978.1"/>
    <property type="molecule type" value="Genomic_DNA"/>
</dbReference>
<comment type="similarity">
    <text evidence="2">Belongs to the MNN1/MNT family.</text>
</comment>
<evidence type="ECO:0000256" key="2">
    <source>
        <dbReference type="ARBA" id="ARBA00009105"/>
    </source>
</evidence>
<dbReference type="SUPFAM" id="SSF53448">
    <property type="entry name" value="Nucleotide-diphospho-sugar transferases"/>
    <property type="match status" value="1"/>
</dbReference>
<evidence type="ECO:0000256" key="3">
    <source>
        <dbReference type="ARBA" id="ARBA00022676"/>
    </source>
</evidence>
<keyword evidence="8" id="KW-0472">Membrane</keyword>
<dbReference type="GO" id="GO:0016020">
    <property type="term" value="C:membrane"/>
    <property type="evidence" value="ECO:0007669"/>
    <property type="project" value="UniProtKB-SubCell"/>
</dbReference>
<keyword evidence="6" id="KW-0735">Signal-anchor</keyword>
<gene>
    <name evidence="10" type="ORF">DAKH74_025940</name>
</gene>
<evidence type="ECO:0000313" key="10">
    <source>
        <dbReference type="EMBL" id="GMM55978.1"/>
    </source>
</evidence>
<keyword evidence="4" id="KW-0808">Transferase</keyword>
<dbReference type="AlphaFoldDB" id="A0AAV5RZE1"/>
<evidence type="ECO:0000256" key="7">
    <source>
        <dbReference type="ARBA" id="ARBA00022989"/>
    </source>
</evidence>
<accession>A0AAV5RZE1</accession>
<comment type="caution">
    <text evidence="10">The sequence shown here is derived from an EMBL/GenBank/DDBJ whole genome shotgun (WGS) entry which is preliminary data.</text>
</comment>
<dbReference type="InterPro" id="IPR022751">
    <property type="entry name" value="Alpha_mannosyltransferase"/>
</dbReference>
<reference evidence="10 11" key="1">
    <citation type="journal article" date="2023" name="Elife">
        <title>Identification of key yeast species and microbe-microbe interactions impacting larval growth of Drosophila in the wild.</title>
        <authorList>
            <person name="Mure A."/>
            <person name="Sugiura Y."/>
            <person name="Maeda R."/>
            <person name="Honda K."/>
            <person name="Sakurai N."/>
            <person name="Takahashi Y."/>
            <person name="Watada M."/>
            <person name="Katoh T."/>
            <person name="Gotoh A."/>
            <person name="Gotoh Y."/>
            <person name="Taniguchi I."/>
            <person name="Nakamura K."/>
            <person name="Hayashi T."/>
            <person name="Katayama T."/>
            <person name="Uemura T."/>
            <person name="Hattori Y."/>
        </authorList>
    </citation>
    <scope>NUCLEOTIDE SEQUENCE [LARGE SCALE GENOMIC DNA]</scope>
    <source>
        <strain evidence="10 11">KH-74</strain>
    </source>
</reference>
<evidence type="ECO:0000256" key="8">
    <source>
        <dbReference type="ARBA" id="ARBA00023136"/>
    </source>
</evidence>
<dbReference type="Proteomes" id="UP001377567">
    <property type="component" value="Unassembled WGS sequence"/>
</dbReference>
<evidence type="ECO:0000256" key="4">
    <source>
        <dbReference type="ARBA" id="ARBA00022679"/>
    </source>
</evidence>
<comment type="subcellular location">
    <subcellularLocation>
        <location evidence="1">Membrane</location>
        <topology evidence="1">Single-pass type II membrane protein</topology>
    </subcellularLocation>
</comment>
<evidence type="ECO:0000256" key="5">
    <source>
        <dbReference type="ARBA" id="ARBA00022692"/>
    </source>
</evidence>
<evidence type="ECO:0000256" key="6">
    <source>
        <dbReference type="ARBA" id="ARBA00022968"/>
    </source>
</evidence>
<dbReference type="GO" id="GO:0000033">
    <property type="term" value="F:alpha-1,3-mannosyltransferase activity"/>
    <property type="evidence" value="ECO:0007669"/>
    <property type="project" value="TreeGrafter"/>
</dbReference>